<protein>
    <submittedName>
        <fullName evidence="1">Uncharacterized protein</fullName>
    </submittedName>
</protein>
<evidence type="ECO:0000313" key="2">
    <source>
        <dbReference type="Proteomes" id="UP000186922"/>
    </source>
</evidence>
<gene>
    <name evidence="1" type="primary">RvY_03138-1</name>
    <name evidence="1" type="synonym">RvY_03138.1</name>
    <name evidence="1" type="ORF">RvY_03138</name>
</gene>
<dbReference type="EMBL" id="BDGG01000001">
    <property type="protein sequence ID" value="GAU90764.1"/>
    <property type="molecule type" value="Genomic_DNA"/>
</dbReference>
<evidence type="ECO:0000313" key="1">
    <source>
        <dbReference type="EMBL" id="GAU90764.1"/>
    </source>
</evidence>
<keyword evidence="2" id="KW-1185">Reference proteome</keyword>
<dbReference type="AlphaFoldDB" id="A0A1D1UM29"/>
<dbReference type="Proteomes" id="UP000186922">
    <property type="component" value="Unassembled WGS sequence"/>
</dbReference>
<name>A0A1D1UM29_RAMVA</name>
<organism evidence="1 2">
    <name type="scientific">Ramazzottius varieornatus</name>
    <name type="common">Water bear</name>
    <name type="synonym">Tardigrade</name>
    <dbReference type="NCBI Taxonomy" id="947166"/>
    <lineage>
        <taxon>Eukaryota</taxon>
        <taxon>Metazoa</taxon>
        <taxon>Ecdysozoa</taxon>
        <taxon>Tardigrada</taxon>
        <taxon>Eutardigrada</taxon>
        <taxon>Parachela</taxon>
        <taxon>Hypsibioidea</taxon>
        <taxon>Ramazzottiidae</taxon>
        <taxon>Ramazzottius</taxon>
    </lineage>
</organism>
<comment type="caution">
    <text evidence="1">The sequence shown here is derived from an EMBL/GenBank/DDBJ whole genome shotgun (WGS) entry which is preliminary data.</text>
</comment>
<proteinExistence type="predicted"/>
<accession>A0A1D1UM29</accession>
<sequence>MLARVSTTCRRLGIQSQPSRQFSAKVTAFPPFPKPQLDKSSHSRRHVVAQTEKQQAALLASSFQNV</sequence>
<reference evidence="1 2" key="1">
    <citation type="journal article" date="2016" name="Nat. Commun.">
        <title>Extremotolerant tardigrade genome and improved radiotolerance of human cultured cells by tardigrade-unique protein.</title>
        <authorList>
            <person name="Hashimoto T."/>
            <person name="Horikawa D.D."/>
            <person name="Saito Y."/>
            <person name="Kuwahara H."/>
            <person name="Kozuka-Hata H."/>
            <person name="Shin-I T."/>
            <person name="Minakuchi Y."/>
            <person name="Ohishi K."/>
            <person name="Motoyama A."/>
            <person name="Aizu T."/>
            <person name="Enomoto A."/>
            <person name="Kondo K."/>
            <person name="Tanaka S."/>
            <person name="Hara Y."/>
            <person name="Koshikawa S."/>
            <person name="Sagara H."/>
            <person name="Miura T."/>
            <person name="Yokobori S."/>
            <person name="Miyagawa K."/>
            <person name="Suzuki Y."/>
            <person name="Kubo T."/>
            <person name="Oyama M."/>
            <person name="Kohara Y."/>
            <person name="Fujiyama A."/>
            <person name="Arakawa K."/>
            <person name="Katayama T."/>
            <person name="Toyoda A."/>
            <person name="Kunieda T."/>
        </authorList>
    </citation>
    <scope>NUCLEOTIDE SEQUENCE [LARGE SCALE GENOMIC DNA]</scope>
    <source>
        <strain evidence="1 2">YOKOZUNA-1</strain>
    </source>
</reference>